<dbReference type="InterPro" id="IPR011990">
    <property type="entry name" value="TPR-like_helical_dom_sf"/>
</dbReference>
<proteinExistence type="predicted"/>
<dbReference type="SMART" id="SM00671">
    <property type="entry name" value="SEL1"/>
    <property type="match status" value="4"/>
</dbReference>
<dbReference type="Gene3D" id="1.25.40.10">
    <property type="entry name" value="Tetratricopeptide repeat domain"/>
    <property type="match status" value="2"/>
</dbReference>
<reference evidence="1 2" key="1">
    <citation type="submission" date="2024-06" db="EMBL/GenBank/DDBJ databases">
        <title>The Natural Products Discovery Center: Release of the First 8490 Sequenced Strains for Exploring Actinobacteria Biosynthetic Diversity.</title>
        <authorList>
            <person name="Kalkreuter E."/>
            <person name="Kautsar S.A."/>
            <person name="Yang D."/>
            <person name="Bader C.D."/>
            <person name="Teijaro C.N."/>
            <person name="Fluegel L."/>
            <person name="Davis C.M."/>
            <person name="Simpson J.R."/>
            <person name="Lauterbach L."/>
            <person name="Steele A.D."/>
            <person name="Gui C."/>
            <person name="Meng S."/>
            <person name="Li G."/>
            <person name="Viehrig K."/>
            <person name="Ye F."/>
            <person name="Su P."/>
            <person name="Kiefer A.F."/>
            <person name="Nichols A."/>
            <person name="Cepeda A.J."/>
            <person name="Yan W."/>
            <person name="Fan B."/>
            <person name="Jiang Y."/>
            <person name="Adhikari A."/>
            <person name="Zheng C.-J."/>
            <person name="Schuster L."/>
            <person name="Cowan T.M."/>
            <person name="Smanski M.J."/>
            <person name="Chevrette M.G."/>
            <person name="De Carvalho L.P.S."/>
            <person name="Shen B."/>
        </authorList>
    </citation>
    <scope>NUCLEOTIDE SEQUENCE [LARGE SCALE GENOMIC DNA]</scope>
    <source>
        <strain evidence="1 2">NPDC000634</strain>
    </source>
</reference>
<name>A0ABV1W5B2_9ACTN</name>
<evidence type="ECO:0000313" key="1">
    <source>
        <dbReference type="EMBL" id="MER6979371.1"/>
    </source>
</evidence>
<feature type="non-terminal residue" evidence="1">
    <location>
        <position position="1"/>
    </location>
</feature>
<comment type="caution">
    <text evidence="1">The sequence shown here is derived from an EMBL/GenBank/DDBJ whole genome shotgun (WGS) entry which is preliminary data.</text>
</comment>
<accession>A0ABV1W5B2</accession>
<keyword evidence="2" id="KW-1185">Reference proteome</keyword>
<dbReference type="PANTHER" id="PTHR11102">
    <property type="entry name" value="SEL-1-LIKE PROTEIN"/>
    <property type="match status" value="1"/>
</dbReference>
<dbReference type="EMBL" id="JBEPCU010000359">
    <property type="protein sequence ID" value="MER6979371.1"/>
    <property type="molecule type" value="Genomic_DNA"/>
</dbReference>
<dbReference type="PANTHER" id="PTHR11102:SF160">
    <property type="entry name" value="ERAD-ASSOCIATED E3 UBIQUITIN-PROTEIN LIGASE COMPONENT HRD3"/>
    <property type="match status" value="1"/>
</dbReference>
<protein>
    <submittedName>
        <fullName evidence="1">Sel1 repeat family protein</fullName>
    </submittedName>
</protein>
<gene>
    <name evidence="1" type="ORF">ABT317_20870</name>
</gene>
<evidence type="ECO:0000313" key="2">
    <source>
        <dbReference type="Proteomes" id="UP001458415"/>
    </source>
</evidence>
<dbReference type="Proteomes" id="UP001458415">
    <property type="component" value="Unassembled WGS sequence"/>
</dbReference>
<dbReference type="InterPro" id="IPR050767">
    <property type="entry name" value="Sel1_AlgK"/>
</dbReference>
<sequence length="195" mass="21031">HTEAALQVGIARLRAGDEQQAERHLRCAAGGGSPEAAYRLATLLDARRPPAPAHELGESAIHEKTECEEWYERAATQGHRRAQVRVGMMAAARGDVVEAARWYRVAAEAGSRNGAFNLGLLLAREGSEPEAVVWWARAADAGHGRAALRLALVHARRGELAEGQRWADRAVALGPAGVTERAARLRDALRQELSA</sequence>
<dbReference type="SUPFAM" id="SSF81901">
    <property type="entry name" value="HCP-like"/>
    <property type="match status" value="1"/>
</dbReference>
<dbReference type="InterPro" id="IPR006597">
    <property type="entry name" value="Sel1-like"/>
</dbReference>
<organism evidence="1 2">
    <name type="scientific">Streptomyces carpinensis</name>
    <dbReference type="NCBI Taxonomy" id="66369"/>
    <lineage>
        <taxon>Bacteria</taxon>
        <taxon>Bacillati</taxon>
        <taxon>Actinomycetota</taxon>
        <taxon>Actinomycetes</taxon>
        <taxon>Kitasatosporales</taxon>
        <taxon>Streptomycetaceae</taxon>
        <taxon>Streptomyces</taxon>
    </lineage>
</organism>